<gene>
    <name evidence="1" type="ORF">HNQ65_004232</name>
</gene>
<sequence length="66" mass="7112">MNAVIQGIKSIPNDLMYQNLGIPEQRGCSAIVLEVEADELLEAGDRASALLPHLSDHIMGKLILGE</sequence>
<reference evidence="1 2" key="1">
    <citation type="submission" date="2020-08" db="EMBL/GenBank/DDBJ databases">
        <title>Genomic Encyclopedia of Type Strains, Phase IV (KMG-IV): sequencing the most valuable type-strain genomes for metagenomic binning, comparative biology and taxonomic classification.</title>
        <authorList>
            <person name="Goeker M."/>
        </authorList>
    </citation>
    <scope>NUCLEOTIDE SEQUENCE [LARGE SCALE GENOMIC DNA]</scope>
    <source>
        <strain evidence="1 2">DSM 12252</strain>
    </source>
</reference>
<dbReference type="EMBL" id="JACHIG010000010">
    <property type="protein sequence ID" value="MBB5034627.1"/>
    <property type="molecule type" value="Genomic_DNA"/>
</dbReference>
<name>A0A7W7YEC5_9BACT</name>
<comment type="caution">
    <text evidence="1">The sequence shown here is derived from an EMBL/GenBank/DDBJ whole genome shotgun (WGS) entry which is preliminary data.</text>
</comment>
<organism evidence="1 2">
    <name type="scientific">Prosthecobacter vanneervenii</name>
    <dbReference type="NCBI Taxonomy" id="48466"/>
    <lineage>
        <taxon>Bacteria</taxon>
        <taxon>Pseudomonadati</taxon>
        <taxon>Verrucomicrobiota</taxon>
        <taxon>Verrucomicrobiia</taxon>
        <taxon>Verrucomicrobiales</taxon>
        <taxon>Verrucomicrobiaceae</taxon>
        <taxon>Prosthecobacter</taxon>
    </lineage>
</organism>
<evidence type="ECO:0000313" key="2">
    <source>
        <dbReference type="Proteomes" id="UP000590740"/>
    </source>
</evidence>
<evidence type="ECO:0000313" key="1">
    <source>
        <dbReference type="EMBL" id="MBB5034627.1"/>
    </source>
</evidence>
<protein>
    <submittedName>
        <fullName evidence="1">Uncharacterized protein</fullName>
    </submittedName>
</protein>
<dbReference type="AlphaFoldDB" id="A0A7W7YEC5"/>
<accession>A0A7W7YEC5</accession>
<dbReference type="Proteomes" id="UP000590740">
    <property type="component" value="Unassembled WGS sequence"/>
</dbReference>
<keyword evidence="2" id="KW-1185">Reference proteome</keyword>
<proteinExistence type="predicted"/>
<dbReference type="RefSeq" id="WP_184342617.1">
    <property type="nucleotide sequence ID" value="NZ_JACHIG010000010.1"/>
</dbReference>